<feature type="compositionally biased region" description="Basic residues" evidence="1">
    <location>
        <begin position="124"/>
        <end position="138"/>
    </location>
</feature>
<organism evidence="2 5">
    <name type="scientific">Plasmodium ovale wallikeri</name>
    <dbReference type="NCBI Taxonomy" id="864142"/>
    <lineage>
        <taxon>Eukaryota</taxon>
        <taxon>Sar</taxon>
        <taxon>Alveolata</taxon>
        <taxon>Apicomplexa</taxon>
        <taxon>Aconoidasida</taxon>
        <taxon>Haemosporida</taxon>
        <taxon>Plasmodiidae</taxon>
        <taxon>Plasmodium</taxon>
        <taxon>Plasmodium (Plasmodium)</taxon>
    </lineage>
</organism>
<sequence>MHIRTCIGEHTQMCEGTYIINSNKFYNPKKVKVECQYEGEIKKKDHTFSDFFDLNAPFGKGIENTEKKNIERLNFFNIEANGKRRRINFMNILSEVNHLRNCRSRTEDSNRRIDDYNAVDNNNRTKKPLRRKNERSKKRENCYGVNSNNTPNDKHKEKSIENLKEETIRYVYEEDENKKRGSYRNVKNKYYEKINHLLKEIHLSKIARKNAGGGKCAATNV</sequence>
<name>A0A1A8ZRA6_PLAOA</name>
<proteinExistence type="predicted"/>
<dbReference type="EMBL" id="FLRD01000139">
    <property type="protein sequence ID" value="SBT46395.1"/>
    <property type="molecule type" value="Genomic_DNA"/>
</dbReference>
<evidence type="ECO:0000313" key="2">
    <source>
        <dbReference type="EMBL" id="SBT46395.1"/>
    </source>
</evidence>
<reference evidence="4 5" key="2">
    <citation type="submission" date="2016-05" db="EMBL/GenBank/DDBJ databases">
        <authorList>
            <person name="Naeem Raeece"/>
        </authorList>
    </citation>
    <scope>NUCLEOTIDE SEQUENCE [LARGE SCALE GENOMIC DNA]</scope>
</reference>
<dbReference type="Proteomes" id="UP000078555">
    <property type="component" value="Unassembled WGS sequence"/>
</dbReference>
<dbReference type="Proteomes" id="UP000078550">
    <property type="component" value="Unassembled WGS sequence"/>
</dbReference>
<dbReference type="EMBL" id="FLRE01000186">
    <property type="protein sequence ID" value="SBT46963.1"/>
    <property type="molecule type" value="Genomic_DNA"/>
</dbReference>
<evidence type="ECO:0000313" key="4">
    <source>
        <dbReference type="Proteomes" id="UP000078550"/>
    </source>
</evidence>
<feature type="region of interest" description="Disordered" evidence="1">
    <location>
        <begin position="113"/>
        <end position="157"/>
    </location>
</feature>
<accession>A0A1A8ZRA6</accession>
<evidence type="ECO:0000256" key="1">
    <source>
        <dbReference type="SAM" id="MobiDB-lite"/>
    </source>
</evidence>
<dbReference type="AlphaFoldDB" id="A0A1A8ZRA6"/>
<protein>
    <submittedName>
        <fullName evidence="2">Uncharacterized protein</fullName>
    </submittedName>
</protein>
<keyword evidence="5" id="KW-1185">Reference proteome</keyword>
<evidence type="ECO:0000313" key="3">
    <source>
        <dbReference type="EMBL" id="SBT46963.1"/>
    </source>
</evidence>
<evidence type="ECO:0000313" key="5">
    <source>
        <dbReference type="Proteomes" id="UP000078555"/>
    </source>
</evidence>
<gene>
    <name evidence="2" type="ORF">POVWA1_053700</name>
    <name evidence="3" type="ORF">POVWA2_052960</name>
</gene>
<reference evidence="2" key="1">
    <citation type="submission" date="2016-05" db="EMBL/GenBank/DDBJ databases">
        <authorList>
            <person name="Lavstsen T."/>
            <person name="Jespersen J.S."/>
        </authorList>
    </citation>
    <scope>NUCLEOTIDE SEQUENCE [LARGE SCALE GENOMIC DNA]</scope>
</reference>